<evidence type="ECO:0000313" key="3">
    <source>
        <dbReference type="EMBL" id="GFR74260.1"/>
    </source>
</evidence>
<dbReference type="InterPro" id="IPR007701">
    <property type="entry name" value="Interferon-rel_develop_reg_N"/>
</dbReference>
<accession>A0AAV4FNH3</accession>
<reference evidence="3 4" key="1">
    <citation type="journal article" date="2021" name="Elife">
        <title>Chloroplast acquisition without the gene transfer in kleptoplastic sea slugs, Plakobranchus ocellatus.</title>
        <authorList>
            <person name="Maeda T."/>
            <person name="Takahashi S."/>
            <person name="Yoshida T."/>
            <person name="Shimamura S."/>
            <person name="Takaki Y."/>
            <person name="Nagai Y."/>
            <person name="Toyoda A."/>
            <person name="Suzuki Y."/>
            <person name="Arimoto A."/>
            <person name="Ishii H."/>
            <person name="Satoh N."/>
            <person name="Nishiyama T."/>
            <person name="Hasebe M."/>
            <person name="Maruyama T."/>
            <person name="Minagawa J."/>
            <person name="Obokata J."/>
            <person name="Shigenobu S."/>
        </authorList>
    </citation>
    <scope>NUCLEOTIDE SEQUENCE [LARGE SCALE GENOMIC DNA]</scope>
</reference>
<evidence type="ECO:0000313" key="4">
    <source>
        <dbReference type="Proteomes" id="UP000762676"/>
    </source>
</evidence>
<dbReference type="EMBL" id="BMAT01004478">
    <property type="protein sequence ID" value="GFR74260.1"/>
    <property type="molecule type" value="Genomic_DNA"/>
</dbReference>
<dbReference type="PANTHER" id="PTHR12354:SF1">
    <property type="entry name" value="INTERFERON-RELATED DEVELOPMENTAL REGULATOR 1"/>
    <property type="match status" value="1"/>
</dbReference>
<dbReference type="InterPro" id="IPR039777">
    <property type="entry name" value="IFRD"/>
</dbReference>
<dbReference type="AlphaFoldDB" id="A0AAV4FNH3"/>
<dbReference type="Pfam" id="PF05004">
    <property type="entry name" value="IFRD"/>
    <property type="match status" value="1"/>
</dbReference>
<name>A0AAV4FNH3_9GAST</name>
<organism evidence="3 4">
    <name type="scientific">Elysia marginata</name>
    <dbReference type="NCBI Taxonomy" id="1093978"/>
    <lineage>
        <taxon>Eukaryota</taxon>
        <taxon>Metazoa</taxon>
        <taxon>Spiralia</taxon>
        <taxon>Lophotrochozoa</taxon>
        <taxon>Mollusca</taxon>
        <taxon>Gastropoda</taxon>
        <taxon>Heterobranchia</taxon>
        <taxon>Euthyneura</taxon>
        <taxon>Panpulmonata</taxon>
        <taxon>Sacoglossa</taxon>
        <taxon>Placobranchoidea</taxon>
        <taxon>Plakobranchidae</taxon>
        <taxon>Elysia</taxon>
    </lineage>
</organism>
<dbReference type="Proteomes" id="UP000762676">
    <property type="component" value="Unassembled WGS sequence"/>
</dbReference>
<feature type="domain" description="Interferon-related developmental regulator N-terminal" evidence="2">
    <location>
        <begin position="5"/>
        <end position="107"/>
    </location>
</feature>
<comment type="caution">
    <text evidence="3">The sequence shown here is derived from an EMBL/GenBank/DDBJ whole genome shotgun (WGS) entry which is preliminary data.</text>
</comment>
<feature type="signal peptide" evidence="1">
    <location>
        <begin position="1"/>
        <end position="19"/>
    </location>
</feature>
<gene>
    <name evidence="3" type="ORF">ElyMa_002158600</name>
</gene>
<protein>
    <submittedName>
        <fullName evidence="3">Interferon-related developmental regulator 2</fullName>
    </submittedName>
</protein>
<evidence type="ECO:0000256" key="1">
    <source>
        <dbReference type="SAM" id="SignalP"/>
    </source>
</evidence>
<evidence type="ECO:0000259" key="2">
    <source>
        <dbReference type="Pfam" id="PF05004"/>
    </source>
</evidence>
<proteinExistence type="predicted"/>
<dbReference type="PANTHER" id="PTHR12354">
    <property type="entry name" value="INTERFERON-RELATED DEVELOPMENTAL REGULATOR"/>
    <property type="match status" value="1"/>
</dbReference>
<sequence length="186" mass="20761">MSQAPRAWCLLLMITPASNMDTHVKNHLGLLQDLLKSSDVDLRMTASEAVALLYELARDNDKDFEDAENEAAPFELLKQLATDSAKHRSKNDRRQQRSCFRDVQRFVMDAESPCETVKVGKENLLKLSTWSQKLQYDAPPAVLMTGMSAHLQASPLLRNIFYLGAPGVDGTVIQKLSLRLKGNSST</sequence>
<keyword evidence="1" id="KW-0732">Signal</keyword>
<feature type="chain" id="PRO_5043663202" evidence="1">
    <location>
        <begin position="20"/>
        <end position="186"/>
    </location>
</feature>
<keyword evidence="4" id="KW-1185">Reference proteome</keyword>